<dbReference type="EMBL" id="CACTIH010003623">
    <property type="protein sequence ID" value="CAA2978892.1"/>
    <property type="molecule type" value="Genomic_DNA"/>
</dbReference>
<proteinExistence type="predicted"/>
<dbReference type="Gramene" id="OE9A053660T1">
    <property type="protein sequence ID" value="OE9A053660C1"/>
    <property type="gene ID" value="OE9A053660"/>
</dbReference>
<feature type="compositionally biased region" description="Basic and acidic residues" evidence="1">
    <location>
        <begin position="93"/>
        <end position="106"/>
    </location>
</feature>
<dbReference type="AlphaFoldDB" id="A0A8S0RJC4"/>
<feature type="region of interest" description="Disordered" evidence="1">
    <location>
        <begin position="53"/>
        <end position="130"/>
    </location>
</feature>
<organism evidence="2 3">
    <name type="scientific">Olea europaea subsp. europaea</name>
    <dbReference type="NCBI Taxonomy" id="158383"/>
    <lineage>
        <taxon>Eukaryota</taxon>
        <taxon>Viridiplantae</taxon>
        <taxon>Streptophyta</taxon>
        <taxon>Embryophyta</taxon>
        <taxon>Tracheophyta</taxon>
        <taxon>Spermatophyta</taxon>
        <taxon>Magnoliopsida</taxon>
        <taxon>eudicotyledons</taxon>
        <taxon>Gunneridae</taxon>
        <taxon>Pentapetalae</taxon>
        <taxon>asterids</taxon>
        <taxon>lamiids</taxon>
        <taxon>Lamiales</taxon>
        <taxon>Oleaceae</taxon>
        <taxon>Oleeae</taxon>
        <taxon>Olea</taxon>
    </lineage>
</organism>
<sequence length="130" mass="14323">MDVNIGDETLGEKHGVERVEMNIGGHFRPDVEHIKSQTFDEAPTKGVIIEIEVPTDDEEMGEAADDGNKECRGFNIGMDNVTNQEQADADLGENPRRNYGDSDDLRSTPSDDEEERPDSGIKMKSGSTLL</sequence>
<name>A0A8S0RJC4_OLEEU</name>
<evidence type="ECO:0000313" key="2">
    <source>
        <dbReference type="EMBL" id="CAA2978892.1"/>
    </source>
</evidence>
<protein>
    <submittedName>
        <fullName evidence="2">Uncharacterized protein</fullName>
    </submittedName>
</protein>
<dbReference type="Proteomes" id="UP000594638">
    <property type="component" value="Unassembled WGS sequence"/>
</dbReference>
<gene>
    <name evidence="2" type="ORF">OLEA9_A053660</name>
</gene>
<keyword evidence="3" id="KW-1185">Reference proteome</keyword>
<evidence type="ECO:0000313" key="3">
    <source>
        <dbReference type="Proteomes" id="UP000594638"/>
    </source>
</evidence>
<evidence type="ECO:0000256" key="1">
    <source>
        <dbReference type="SAM" id="MobiDB-lite"/>
    </source>
</evidence>
<feature type="compositionally biased region" description="Acidic residues" evidence="1">
    <location>
        <begin position="53"/>
        <end position="65"/>
    </location>
</feature>
<accession>A0A8S0RJC4</accession>
<reference evidence="2 3" key="1">
    <citation type="submission" date="2019-12" db="EMBL/GenBank/DDBJ databases">
        <authorList>
            <person name="Alioto T."/>
            <person name="Alioto T."/>
            <person name="Gomez Garrido J."/>
        </authorList>
    </citation>
    <scope>NUCLEOTIDE SEQUENCE [LARGE SCALE GENOMIC DNA]</scope>
</reference>
<comment type="caution">
    <text evidence="2">The sequence shown here is derived from an EMBL/GenBank/DDBJ whole genome shotgun (WGS) entry which is preliminary data.</text>
</comment>